<evidence type="ECO:0000259" key="1">
    <source>
        <dbReference type="PROSITE" id="PS50090"/>
    </source>
</evidence>
<dbReference type="PROSITE" id="PS51293">
    <property type="entry name" value="SANT"/>
    <property type="match status" value="1"/>
</dbReference>
<gene>
    <name evidence="5" type="ORF">HINF_LOCUS10110</name>
    <name evidence="4" type="ORF">HINF_LOCUS64675</name>
</gene>
<keyword evidence="4" id="KW-0238">DNA-binding</keyword>
<dbReference type="CDD" id="cd11660">
    <property type="entry name" value="SANT_TRF"/>
    <property type="match status" value="1"/>
</dbReference>
<dbReference type="InterPro" id="IPR009057">
    <property type="entry name" value="Homeodomain-like_sf"/>
</dbReference>
<reference evidence="4" key="1">
    <citation type="submission" date="2023-06" db="EMBL/GenBank/DDBJ databases">
        <authorList>
            <person name="Kurt Z."/>
        </authorList>
    </citation>
    <scope>NUCLEOTIDE SEQUENCE</scope>
</reference>
<dbReference type="AlphaFoldDB" id="A0AA86S2S4"/>
<evidence type="ECO:0000259" key="3">
    <source>
        <dbReference type="PROSITE" id="PS51294"/>
    </source>
</evidence>
<feature type="domain" description="Myb-like" evidence="1">
    <location>
        <begin position="41"/>
        <end position="84"/>
    </location>
</feature>
<comment type="caution">
    <text evidence="4">The sequence shown here is derived from an EMBL/GenBank/DDBJ whole genome shotgun (WGS) entry which is preliminary data.</text>
</comment>
<accession>A0AA86S2S4</accession>
<protein>
    <submittedName>
        <fullName evidence="4">Myb-like DNA-binding domain-containing protein</fullName>
    </submittedName>
    <submittedName>
        <fullName evidence="5">Myb-like_DNA-binding domain-containing protein</fullName>
    </submittedName>
</protein>
<dbReference type="Pfam" id="PF00249">
    <property type="entry name" value="Myb_DNA-binding"/>
    <property type="match status" value="1"/>
</dbReference>
<feature type="domain" description="SANT" evidence="2">
    <location>
        <begin position="41"/>
        <end position="88"/>
    </location>
</feature>
<evidence type="ECO:0000313" key="6">
    <source>
        <dbReference type="Proteomes" id="UP001642409"/>
    </source>
</evidence>
<evidence type="ECO:0000313" key="5">
    <source>
        <dbReference type="EMBL" id="CAL5987908.1"/>
    </source>
</evidence>
<dbReference type="GO" id="GO:0003677">
    <property type="term" value="F:DNA binding"/>
    <property type="evidence" value="ECO:0007669"/>
    <property type="project" value="UniProtKB-KW"/>
</dbReference>
<name>A0AA86S2S4_9EUKA</name>
<dbReference type="InterPro" id="IPR017930">
    <property type="entry name" value="Myb_dom"/>
</dbReference>
<sequence>MQDRDEEMNDEYARLQEQILNQEVPMQGNQEPQTHYTYYIWTKAEEQLLMDQIVVHGLNWKKIQEQFFKRLTPSQIKNKYYSLKRRSLIQEDYQDMVSQIEDPQPPSITRLRSQSMHENNVSSMVQTLLELIQQTEKK</sequence>
<dbReference type="Proteomes" id="UP001642409">
    <property type="component" value="Unassembled WGS sequence"/>
</dbReference>
<keyword evidence="6" id="KW-1185">Reference proteome</keyword>
<dbReference type="InterPro" id="IPR001005">
    <property type="entry name" value="SANT/Myb"/>
</dbReference>
<dbReference type="SUPFAM" id="SSF46689">
    <property type="entry name" value="Homeodomain-like"/>
    <property type="match status" value="1"/>
</dbReference>
<proteinExistence type="predicted"/>
<dbReference type="EMBL" id="CAXDID020000022">
    <property type="protein sequence ID" value="CAL5987908.1"/>
    <property type="molecule type" value="Genomic_DNA"/>
</dbReference>
<organism evidence="4">
    <name type="scientific">Hexamita inflata</name>
    <dbReference type="NCBI Taxonomy" id="28002"/>
    <lineage>
        <taxon>Eukaryota</taxon>
        <taxon>Metamonada</taxon>
        <taxon>Diplomonadida</taxon>
        <taxon>Hexamitidae</taxon>
        <taxon>Hexamitinae</taxon>
        <taxon>Hexamita</taxon>
    </lineage>
</organism>
<dbReference type="InterPro" id="IPR017884">
    <property type="entry name" value="SANT_dom"/>
</dbReference>
<dbReference type="PROSITE" id="PS51294">
    <property type="entry name" value="HTH_MYB"/>
    <property type="match status" value="1"/>
</dbReference>
<dbReference type="PROSITE" id="PS50090">
    <property type="entry name" value="MYB_LIKE"/>
    <property type="match status" value="1"/>
</dbReference>
<dbReference type="SMART" id="SM00717">
    <property type="entry name" value="SANT"/>
    <property type="match status" value="1"/>
</dbReference>
<evidence type="ECO:0000313" key="4">
    <source>
        <dbReference type="EMBL" id="CAI9977030.1"/>
    </source>
</evidence>
<evidence type="ECO:0000259" key="2">
    <source>
        <dbReference type="PROSITE" id="PS51293"/>
    </source>
</evidence>
<dbReference type="EMBL" id="CATOUU010001177">
    <property type="protein sequence ID" value="CAI9977030.1"/>
    <property type="molecule type" value="Genomic_DNA"/>
</dbReference>
<dbReference type="Gene3D" id="1.10.10.60">
    <property type="entry name" value="Homeodomain-like"/>
    <property type="match status" value="1"/>
</dbReference>
<reference evidence="5 6" key="2">
    <citation type="submission" date="2024-07" db="EMBL/GenBank/DDBJ databases">
        <authorList>
            <person name="Akdeniz Z."/>
        </authorList>
    </citation>
    <scope>NUCLEOTIDE SEQUENCE [LARGE SCALE GENOMIC DNA]</scope>
</reference>
<feature type="domain" description="HTH myb-type" evidence="3">
    <location>
        <begin position="41"/>
        <end position="88"/>
    </location>
</feature>